<dbReference type="PROSITE" id="PS51171">
    <property type="entry name" value="PREPHENATE_DEHYDR_3"/>
    <property type="match status" value="1"/>
</dbReference>
<dbReference type="SUPFAM" id="SSF55021">
    <property type="entry name" value="ACT-like"/>
    <property type="match status" value="1"/>
</dbReference>
<dbReference type="Gene3D" id="3.90.1150.10">
    <property type="entry name" value="Aspartate Aminotransferase, domain 1"/>
    <property type="match status" value="1"/>
</dbReference>
<dbReference type="InterPro" id="IPR036291">
    <property type="entry name" value="NAD(P)-bd_dom_sf"/>
</dbReference>
<dbReference type="Gene3D" id="3.30.70.260">
    <property type="match status" value="1"/>
</dbReference>
<feature type="domain" description="Prephenate dehydratase" evidence="3">
    <location>
        <begin position="22"/>
        <end position="218"/>
    </location>
</feature>
<dbReference type="GO" id="GO:0004665">
    <property type="term" value="F:prephenate dehydrogenase (NADP+) activity"/>
    <property type="evidence" value="ECO:0007669"/>
    <property type="project" value="InterPro"/>
</dbReference>
<dbReference type="Gene3D" id="3.40.190.10">
    <property type="entry name" value="Periplasmic binding protein-like II"/>
    <property type="match status" value="1"/>
</dbReference>
<dbReference type="CDD" id="cd00609">
    <property type="entry name" value="AAT_like"/>
    <property type="match status" value="1"/>
</dbReference>
<evidence type="ECO:0000313" key="5">
    <source>
        <dbReference type="EMBL" id="QHT96207.1"/>
    </source>
</evidence>
<dbReference type="GO" id="GO:0004664">
    <property type="term" value="F:prephenate dehydratase activity"/>
    <property type="evidence" value="ECO:0007669"/>
    <property type="project" value="InterPro"/>
</dbReference>
<dbReference type="GO" id="GO:0033730">
    <property type="term" value="F:arogenate dehydrogenase (NADP+) activity"/>
    <property type="evidence" value="ECO:0007669"/>
    <property type="project" value="InterPro"/>
</dbReference>
<dbReference type="Gene3D" id="3.40.640.10">
    <property type="entry name" value="Type I PLP-dependent aspartate aminotransferase-like (Major domain)"/>
    <property type="match status" value="1"/>
</dbReference>
<organism evidence="5">
    <name type="scientific">viral metagenome</name>
    <dbReference type="NCBI Taxonomy" id="1070528"/>
    <lineage>
        <taxon>unclassified sequences</taxon>
        <taxon>metagenomes</taxon>
        <taxon>organismal metagenomes</taxon>
    </lineage>
</organism>
<dbReference type="InterPro" id="IPR045011">
    <property type="entry name" value="TYRAAT1/2"/>
</dbReference>
<dbReference type="GO" id="GO:0008977">
    <property type="term" value="F:prephenate dehydrogenase (NAD+) activity"/>
    <property type="evidence" value="ECO:0007669"/>
    <property type="project" value="InterPro"/>
</dbReference>
<keyword evidence="1" id="KW-0560">Oxidoreductase</keyword>
<sequence length="862" mass="99620">MYMIINYLLLFKYILIKVYIMKIGYQCIKDCYSYNVIKKYLNNNIETVGYNNFEEIFDNLNNNKIDFAVLPIENSVDESTFVNYDLFYNYNVKIHCEFKYETCDSLHSTNEVVIAHPRAIKRCINNIARFYLISLKKNRMYHEEILNSNLKIIHDKFSGYIITQDKMGILYDYLAKFKENNYNITKIESKPYHCEDRQTFSYICYIEGQYNRNSILSLSETIPSFNLFGEFPILEFDNINSSQINKLKVGIIGFGRFGQFIGEQMVNYGFQVYATSRSNYTDESKKIGVTFLNYDEFIKLNVDVVIIATSILSFEKVVDSYPIDYWEDKLVVDVLSVKVYPSEILSNKLKNCNILLTHPMFGPDSAKFSWKDKNFVYWKNMIDNTCETCITIFLNFWENQGCTMIEMSPQEHDSLTANSQFLTHFIGRTLELLDCNNTLVDTDGYKSLVKIKDHSINDSWDLFYALAKYNPVSIDTINKLKFQINKLEEQILHPKGKKIKESETGKVFSKILQMQSKGINIINSAIGVPSWYPKLENINFEEQMGYSTAKGNLNLITKLLEYYKDKHSIKYINKDNLLITSGAKSALYLALKLLTKVGSKWLVPIPYWTSYPDMIEINNGSTIFINSSVDDNWSLDIDTIEQHFISNGDMVNGIIICQPNNPTGLLYEQSFIEDLINLANKYDKYIIIDEVYLPLTNNITSYAYALNSKYEKLIVVSSFSKYWAVPGWRVGWVLSESKIINNLLKLQSSIFTCAPNSSQEVCYKLLENNFTPDLSILNQANIELSDIFKSKGWTVPDNKETTMYLFPVNNVVNIDEVVDKLLDNGLGVISGKPFGYNNAIRLTLPNDLDNLLRIKLILLKII</sequence>
<dbReference type="Gene3D" id="3.40.50.720">
    <property type="entry name" value="NAD(P)-binding Rossmann-like Domain"/>
    <property type="match status" value="1"/>
</dbReference>
<dbReference type="EMBL" id="MN740254">
    <property type="protein sequence ID" value="QHT96207.1"/>
    <property type="molecule type" value="Genomic_DNA"/>
</dbReference>
<dbReference type="Pfam" id="PF00800">
    <property type="entry name" value="PDT"/>
    <property type="match status" value="1"/>
</dbReference>
<comment type="pathway">
    <text evidence="2">Amino-acid biosynthesis.</text>
</comment>
<dbReference type="GO" id="GO:0006571">
    <property type="term" value="P:tyrosine biosynthetic process"/>
    <property type="evidence" value="ECO:0007669"/>
    <property type="project" value="InterPro"/>
</dbReference>
<dbReference type="InterPro" id="IPR015422">
    <property type="entry name" value="PyrdxlP-dep_Trfase_small"/>
</dbReference>
<feature type="domain" description="Prephenate/arogenate dehydrogenase" evidence="4">
    <location>
        <begin position="247"/>
        <end position="521"/>
    </location>
</feature>
<dbReference type="PANTHER" id="PTHR43207">
    <property type="entry name" value="AROGENATE DEHYDROGENASE-RELATED"/>
    <property type="match status" value="1"/>
</dbReference>
<dbReference type="InterPro" id="IPR004838">
    <property type="entry name" value="NHTrfase_class1_PyrdxlP-BS"/>
</dbReference>
<protein>
    <recommendedName>
        <fullName evidence="6">Aminotransferase</fullName>
    </recommendedName>
</protein>
<evidence type="ECO:0000256" key="2">
    <source>
        <dbReference type="ARBA" id="ARBA00029440"/>
    </source>
</evidence>
<name>A0A6C0IWJ0_9ZZZZ</name>
<dbReference type="SUPFAM" id="SSF53850">
    <property type="entry name" value="Periplasmic binding protein-like II"/>
    <property type="match status" value="1"/>
</dbReference>
<accession>A0A6C0IWJ0</accession>
<dbReference type="InterPro" id="IPR015424">
    <property type="entry name" value="PyrdxlP-dep_Trfase"/>
</dbReference>
<dbReference type="Pfam" id="PF00155">
    <property type="entry name" value="Aminotran_1_2"/>
    <property type="match status" value="1"/>
</dbReference>
<dbReference type="Pfam" id="PF03807">
    <property type="entry name" value="F420_oxidored"/>
    <property type="match status" value="1"/>
</dbReference>
<evidence type="ECO:0000259" key="4">
    <source>
        <dbReference type="PROSITE" id="PS51176"/>
    </source>
</evidence>
<dbReference type="InterPro" id="IPR045865">
    <property type="entry name" value="ACT-like_dom_sf"/>
</dbReference>
<dbReference type="InterPro" id="IPR004839">
    <property type="entry name" value="Aminotransferase_I/II_large"/>
</dbReference>
<evidence type="ECO:0000256" key="1">
    <source>
        <dbReference type="ARBA" id="ARBA00023002"/>
    </source>
</evidence>
<dbReference type="GO" id="GO:0030170">
    <property type="term" value="F:pyridoxal phosphate binding"/>
    <property type="evidence" value="ECO:0007669"/>
    <property type="project" value="InterPro"/>
</dbReference>
<dbReference type="SUPFAM" id="SSF53383">
    <property type="entry name" value="PLP-dependent transferases"/>
    <property type="match status" value="1"/>
</dbReference>
<dbReference type="AlphaFoldDB" id="A0A6C0IWJ0"/>
<dbReference type="InterPro" id="IPR028939">
    <property type="entry name" value="P5C_Rdtase_cat_N"/>
</dbReference>
<dbReference type="SUPFAM" id="SSF51735">
    <property type="entry name" value="NAD(P)-binding Rossmann-fold domains"/>
    <property type="match status" value="1"/>
</dbReference>
<evidence type="ECO:0008006" key="6">
    <source>
        <dbReference type="Google" id="ProtNLM"/>
    </source>
</evidence>
<proteinExistence type="predicted"/>
<dbReference type="InterPro" id="IPR001086">
    <property type="entry name" value="Preph_deHydtase"/>
</dbReference>
<dbReference type="PANTHER" id="PTHR43207:SF4">
    <property type="entry name" value="AROGENATE DEHYDROGENASE 2, CHLOROPLASTIC"/>
    <property type="match status" value="1"/>
</dbReference>
<reference evidence="5" key="1">
    <citation type="journal article" date="2020" name="Nature">
        <title>Giant virus diversity and host interactions through global metagenomics.</title>
        <authorList>
            <person name="Schulz F."/>
            <person name="Roux S."/>
            <person name="Paez-Espino D."/>
            <person name="Jungbluth S."/>
            <person name="Walsh D.A."/>
            <person name="Denef V.J."/>
            <person name="McMahon K.D."/>
            <person name="Konstantinidis K.T."/>
            <person name="Eloe-Fadrosh E.A."/>
            <person name="Kyrpides N.C."/>
            <person name="Woyke T."/>
        </authorList>
    </citation>
    <scope>NUCLEOTIDE SEQUENCE</scope>
    <source>
        <strain evidence="5">GVMAG-M-3300024302-11</strain>
    </source>
</reference>
<dbReference type="InterPro" id="IPR015421">
    <property type="entry name" value="PyrdxlP-dep_Trfase_major"/>
</dbReference>
<dbReference type="PROSITE" id="PS51176">
    <property type="entry name" value="PDH_ADH"/>
    <property type="match status" value="1"/>
</dbReference>
<dbReference type="InterPro" id="IPR059064">
    <property type="entry name" value="TYRAAT2_C"/>
</dbReference>
<dbReference type="PROSITE" id="PS00105">
    <property type="entry name" value="AA_TRANSFER_CLASS_1"/>
    <property type="match status" value="1"/>
</dbReference>
<dbReference type="Pfam" id="PF26213">
    <property type="entry name" value="TYRAAT1_C"/>
    <property type="match status" value="1"/>
</dbReference>
<dbReference type="InterPro" id="IPR003099">
    <property type="entry name" value="Prephen_DH"/>
</dbReference>
<dbReference type="GO" id="GO:0009094">
    <property type="term" value="P:L-phenylalanine biosynthetic process"/>
    <property type="evidence" value="ECO:0007669"/>
    <property type="project" value="InterPro"/>
</dbReference>
<evidence type="ECO:0000259" key="3">
    <source>
        <dbReference type="PROSITE" id="PS51171"/>
    </source>
</evidence>